<feature type="region of interest" description="Disordered" evidence="1">
    <location>
        <begin position="7"/>
        <end position="35"/>
    </location>
</feature>
<proteinExistence type="predicted"/>
<dbReference type="PATRIC" id="fig|1330047.3.peg.2212"/>
<feature type="compositionally biased region" description="Polar residues" evidence="1">
    <location>
        <begin position="14"/>
        <end position="31"/>
    </location>
</feature>
<dbReference type="Proteomes" id="UP000018420">
    <property type="component" value="Unassembled WGS sequence"/>
</dbReference>
<protein>
    <submittedName>
        <fullName evidence="2">Uncharacterized protein</fullName>
    </submittedName>
</protein>
<dbReference type="AlphaFoldDB" id="S7WPV2"/>
<evidence type="ECO:0000313" key="2">
    <source>
        <dbReference type="EMBL" id="EPR83962.1"/>
    </source>
</evidence>
<evidence type="ECO:0000313" key="3">
    <source>
        <dbReference type="Proteomes" id="UP000018420"/>
    </source>
</evidence>
<comment type="caution">
    <text evidence="2">The sequence shown here is derived from an EMBL/GenBank/DDBJ whole genome shotgun (WGS) entry which is preliminary data.</text>
</comment>
<gene>
    <name evidence="2" type="ORF">L292_0329</name>
</gene>
<accession>S7WPV2</accession>
<sequence length="85" mass="9663">MIIGIFITIDRNSESSPPSTGQENKSTQDNSDQTREIKEAVEAERYEKAAHEYIPTEEDYKNLGQIQKVSKSENLTIVETTRESD</sequence>
<reference evidence="2 3" key="1">
    <citation type="submission" date="2013-05" db="EMBL/GenBank/DDBJ databases">
        <title>Genome assembly of Acinetobacter junii MTCC 11364.</title>
        <authorList>
            <person name="Khatri I."/>
            <person name="Singh N.K."/>
            <person name="Subramanian S."/>
            <person name="Mayilraj S."/>
        </authorList>
    </citation>
    <scope>NUCLEOTIDE SEQUENCE [LARGE SCALE GENOMIC DNA]</scope>
    <source>
        <strain evidence="2 3">MTCC 11364</strain>
    </source>
</reference>
<dbReference type="EMBL" id="ASYZ01000118">
    <property type="protein sequence ID" value="EPR83962.1"/>
    <property type="molecule type" value="Genomic_DNA"/>
</dbReference>
<name>S7WPV2_ACIJU</name>
<evidence type="ECO:0000256" key="1">
    <source>
        <dbReference type="SAM" id="MobiDB-lite"/>
    </source>
</evidence>
<organism evidence="2 3">
    <name type="scientific">Acinetobacter junii CIP 107470 = MTCC 11364</name>
    <dbReference type="NCBI Taxonomy" id="1217666"/>
    <lineage>
        <taxon>Bacteria</taxon>
        <taxon>Pseudomonadati</taxon>
        <taxon>Pseudomonadota</taxon>
        <taxon>Gammaproteobacteria</taxon>
        <taxon>Moraxellales</taxon>
        <taxon>Moraxellaceae</taxon>
        <taxon>Acinetobacter</taxon>
    </lineage>
</organism>